<protein>
    <submittedName>
        <fullName evidence="2">Uncharacterized protein</fullName>
    </submittedName>
</protein>
<name>A0A9P6UF69_9FUNG</name>
<feature type="region of interest" description="Disordered" evidence="1">
    <location>
        <begin position="1"/>
        <end position="48"/>
    </location>
</feature>
<dbReference type="AlphaFoldDB" id="A0A9P6UF69"/>
<feature type="compositionally biased region" description="Polar residues" evidence="1">
    <location>
        <begin position="1"/>
        <end position="10"/>
    </location>
</feature>
<dbReference type="Proteomes" id="UP000823405">
    <property type="component" value="Unassembled WGS sequence"/>
</dbReference>
<proteinExistence type="predicted"/>
<gene>
    <name evidence="2" type="ORF">BGZ97_007083</name>
</gene>
<sequence length="113" mass="12434">MNTTYEDATVNSSTTTVNQIITTNSNSTSGTSSPSTDTTAQLRPDSFSDKKTIEASIEEGLHHRHHLNKDEWKENDPAIEVPLSRAESMSYDDDGVVMESGYRGYLVVFGGFL</sequence>
<comment type="caution">
    <text evidence="2">The sequence shown here is derived from an EMBL/GenBank/DDBJ whole genome shotgun (WGS) entry which is preliminary data.</text>
</comment>
<feature type="compositionally biased region" description="Low complexity" evidence="1">
    <location>
        <begin position="11"/>
        <end position="39"/>
    </location>
</feature>
<dbReference type="EMBL" id="JAAAIN010003138">
    <property type="protein sequence ID" value="KAG0287477.1"/>
    <property type="molecule type" value="Genomic_DNA"/>
</dbReference>
<evidence type="ECO:0000313" key="2">
    <source>
        <dbReference type="EMBL" id="KAG0287477.1"/>
    </source>
</evidence>
<feature type="non-terminal residue" evidence="2">
    <location>
        <position position="113"/>
    </location>
</feature>
<organism evidence="2 3">
    <name type="scientific">Linnemannia gamsii</name>
    <dbReference type="NCBI Taxonomy" id="64522"/>
    <lineage>
        <taxon>Eukaryota</taxon>
        <taxon>Fungi</taxon>
        <taxon>Fungi incertae sedis</taxon>
        <taxon>Mucoromycota</taxon>
        <taxon>Mortierellomycotina</taxon>
        <taxon>Mortierellomycetes</taxon>
        <taxon>Mortierellales</taxon>
        <taxon>Mortierellaceae</taxon>
        <taxon>Linnemannia</taxon>
    </lineage>
</organism>
<reference evidence="2" key="1">
    <citation type="journal article" date="2020" name="Fungal Divers.">
        <title>Resolving the Mortierellaceae phylogeny through synthesis of multi-gene phylogenetics and phylogenomics.</title>
        <authorList>
            <person name="Vandepol N."/>
            <person name="Liber J."/>
            <person name="Desiro A."/>
            <person name="Na H."/>
            <person name="Kennedy M."/>
            <person name="Barry K."/>
            <person name="Grigoriev I.V."/>
            <person name="Miller A.N."/>
            <person name="O'Donnell K."/>
            <person name="Stajich J.E."/>
            <person name="Bonito G."/>
        </authorList>
    </citation>
    <scope>NUCLEOTIDE SEQUENCE</scope>
    <source>
        <strain evidence="2">NVP60</strain>
    </source>
</reference>
<evidence type="ECO:0000313" key="3">
    <source>
        <dbReference type="Proteomes" id="UP000823405"/>
    </source>
</evidence>
<keyword evidence="3" id="KW-1185">Reference proteome</keyword>
<evidence type="ECO:0000256" key="1">
    <source>
        <dbReference type="SAM" id="MobiDB-lite"/>
    </source>
</evidence>
<accession>A0A9P6UF69</accession>